<sequence>MTEEQNSQQLASDLRTVVARLTKKLRSQSATSGEMSLTERSVIVLLDRHKELLPSELAAMEKITTQSMSQVLNHLLELGYIVRTASETDKRKVIITLSKAGQYVLNKVRNERDEWLNKALQATCTAKEQEILRRAIAPLTKLVDFD</sequence>
<comment type="caution">
    <text evidence="1">The sequence shown here is derived from an EMBL/GenBank/DDBJ whole genome shotgun (WGS) entry which is preliminary data.</text>
</comment>
<dbReference type="Proteomes" id="UP001207468">
    <property type="component" value="Unassembled WGS sequence"/>
</dbReference>
<organism evidence="1 2">
    <name type="scientific">Russula earlei</name>
    <dbReference type="NCBI Taxonomy" id="71964"/>
    <lineage>
        <taxon>Eukaryota</taxon>
        <taxon>Fungi</taxon>
        <taxon>Dikarya</taxon>
        <taxon>Basidiomycota</taxon>
        <taxon>Agaricomycotina</taxon>
        <taxon>Agaricomycetes</taxon>
        <taxon>Russulales</taxon>
        <taxon>Russulaceae</taxon>
        <taxon>Russula</taxon>
    </lineage>
</organism>
<evidence type="ECO:0000313" key="1">
    <source>
        <dbReference type="EMBL" id="KAI9463051.1"/>
    </source>
</evidence>
<name>A0ACC0U4J9_9AGAM</name>
<proteinExistence type="predicted"/>
<keyword evidence="2" id="KW-1185">Reference proteome</keyword>
<dbReference type="EMBL" id="JAGFNK010000160">
    <property type="protein sequence ID" value="KAI9463051.1"/>
    <property type="molecule type" value="Genomic_DNA"/>
</dbReference>
<gene>
    <name evidence="1" type="ORF">F5148DRAFT_1286183</name>
</gene>
<accession>A0ACC0U4J9</accession>
<reference evidence="1" key="1">
    <citation type="submission" date="2021-03" db="EMBL/GenBank/DDBJ databases">
        <title>Evolutionary priming and transition to the ectomycorrhizal habit in an iconic lineage of mushroom-forming fungi: is preadaptation a requirement?</title>
        <authorList>
            <consortium name="DOE Joint Genome Institute"/>
            <person name="Looney B.P."/>
            <person name="Miyauchi S."/>
            <person name="Morin E."/>
            <person name="Drula E."/>
            <person name="Courty P.E."/>
            <person name="Chicoki N."/>
            <person name="Fauchery L."/>
            <person name="Kohler A."/>
            <person name="Kuo A."/>
            <person name="LaButti K."/>
            <person name="Pangilinan J."/>
            <person name="Lipzen A."/>
            <person name="Riley R."/>
            <person name="Andreopoulos W."/>
            <person name="He G."/>
            <person name="Johnson J."/>
            <person name="Barry K.W."/>
            <person name="Grigoriev I.V."/>
            <person name="Nagy L."/>
            <person name="Hibbett D."/>
            <person name="Henrissat B."/>
            <person name="Matheny P.B."/>
            <person name="Labbe J."/>
            <person name="Martin A.F."/>
        </authorList>
    </citation>
    <scope>NUCLEOTIDE SEQUENCE</scope>
    <source>
        <strain evidence="1">BPL698</strain>
    </source>
</reference>
<protein>
    <submittedName>
        <fullName evidence="1">Regulatory protein marr</fullName>
    </submittedName>
</protein>
<evidence type="ECO:0000313" key="2">
    <source>
        <dbReference type="Proteomes" id="UP001207468"/>
    </source>
</evidence>